<reference evidence="2" key="1">
    <citation type="journal article" date="2017" name="Gigascience">
        <title>The first near-complete assembly of the hexaploid bread wheat genome, Triticum aestivum.</title>
        <authorList>
            <person name="Zimin A.V."/>
            <person name="Puiu D."/>
            <person name="Hall R."/>
            <person name="Kingan S."/>
            <person name="Clavijo B.J."/>
            <person name="Salzberg S.L."/>
        </authorList>
    </citation>
    <scope>NUCLEOTIDE SEQUENCE</scope>
    <source>
        <tissue evidence="2">Leaf</tissue>
    </source>
</reference>
<protein>
    <recommendedName>
        <fullName evidence="3">EGF-like domain-containing protein</fullName>
    </recommendedName>
</protein>
<feature type="transmembrane region" description="Helical" evidence="1">
    <location>
        <begin position="12"/>
        <end position="35"/>
    </location>
</feature>
<dbReference type="OrthoDB" id="1924787at2759"/>
<dbReference type="AlphaFoldDB" id="A0A9R1G522"/>
<keyword evidence="1" id="KW-0812">Transmembrane</keyword>
<accession>A0A9R1G522</accession>
<evidence type="ECO:0000313" key="2">
    <source>
        <dbReference type="EMBL" id="KAF7041082.1"/>
    </source>
</evidence>
<gene>
    <name evidence="2" type="ORF">CFC21_050914</name>
</gene>
<name>A0A9R1G522_WHEAT</name>
<reference evidence="2" key="2">
    <citation type="submission" date="2020-03" db="EMBL/GenBank/DDBJ databases">
        <title>The second near-complete assembly of the hexaploid bread wheat (Triticum aestivum) genome.</title>
        <authorList>
            <person name="Zimin A.V."/>
            <person name="Puiu D."/>
            <person name="Shumante A."/>
            <person name="Alonge M."/>
            <person name="Salzberg S.L."/>
        </authorList>
    </citation>
    <scope>NUCLEOTIDE SEQUENCE</scope>
    <source>
        <tissue evidence="2">Leaf</tissue>
    </source>
</reference>
<proteinExistence type="predicted"/>
<evidence type="ECO:0000256" key="1">
    <source>
        <dbReference type="SAM" id="Phobius"/>
    </source>
</evidence>
<feature type="non-terminal residue" evidence="2">
    <location>
        <position position="138"/>
    </location>
</feature>
<comment type="caution">
    <text evidence="2">The sequence shown here is derived from an EMBL/GenBank/DDBJ whole genome shotgun (WGS) entry which is preliminary data.</text>
</comment>
<keyword evidence="1" id="KW-1133">Transmembrane helix</keyword>
<organism evidence="2">
    <name type="scientific">Triticum aestivum</name>
    <name type="common">Wheat</name>
    <dbReference type="NCBI Taxonomy" id="4565"/>
    <lineage>
        <taxon>Eukaryota</taxon>
        <taxon>Viridiplantae</taxon>
        <taxon>Streptophyta</taxon>
        <taxon>Embryophyta</taxon>
        <taxon>Tracheophyta</taxon>
        <taxon>Spermatophyta</taxon>
        <taxon>Magnoliopsida</taxon>
        <taxon>Liliopsida</taxon>
        <taxon>Poales</taxon>
        <taxon>Poaceae</taxon>
        <taxon>BOP clade</taxon>
        <taxon>Pooideae</taxon>
        <taxon>Triticodae</taxon>
        <taxon>Triticeae</taxon>
        <taxon>Triticinae</taxon>
        <taxon>Triticum</taxon>
    </lineage>
</organism>
<keyword evidence="1" id="KW-0472">Membrane</keyword>
<dbReference type="EMBL" id="CM022220">
    <property type="protein sequence ID" value="KAF7041082.1"/>
    <property type="molecule type" value="Genomic_DNA"/>
</dbReference>
<dbReference type="Proteomes" id="UP000815260">
    <property type="component" value="Chromosome 4A"/>
</dbReference>
<evidence type="ECO:0008006" key="3">
    <source>
        <dbReference type="Google" id="ProtNLM"/>
    </source>
</evidence>
<sequence>MLKIRSAKCPWASVGAAGALVMLVTAVHVFMVPILPSSLDFSGARRSVHHRPRNVLPGAGVVDSRLRARFPADSYEAVTFRAAPWKAEIGRWLAGCHAESSAVNITEAIGTKRCEKDCSGNGVCNYDLGECRCFHGYA</sequence>